<proteinExistence type="predicted"/>
<gene>
    <name evidence="2" type="ORF">SAMN04489716_9349</name>
</gene>
<dbReference type="STRING" id="113562.SAMN04489716_9349"/>
<evidence type="ECO:0000313" key="3">
    <source>
        <dbReference type="Proteomes" id="UP000198688"/>
    </source>
</evidence>
<dbReference type="Pfam" id="PF02585">
    <property type="entry name" value="PIG-L"/>
    <property type="match status" value="1"/>
</dbReference>
<dbReference type="InterPro" id="IPR024078">
    <property type="entry name" value="LmbE-like_dom_sf"/>
</dbReference>
<sequence>MPGRDMLNLWNRCDGTRPLESFPPAEQQTLQRWHEAGLVLAAPPPDPTARADLTVVSPHPDDAQLALGGLLAARGGHVVGVFTEETWTRRPYYRSRPKLTSDLLRAEELAACRVLGVSVAMLGFPEAPHRPAWRDGFLTSEDDIGRIVHTETELFGALLDALGPQLVGAGVIAAPLGVGGHVDHLLVREAVIALIGLKVISPDRVLLYEDMPYSVFGGSASCREGLAPRAEIGPLHEVPAITTPAHAMAKGEALRAYRLQVTPGTITRVLRQGSGGETGAFTETLWAPRRWEYSGPDLGVTER</sequence>
<protein>
    <submittedName>
        <fullName evidence="2">N-acetylglucosaminyl deacetylase, LmbE family</fullName>
    </submittedName>
</protein>
<name>A0A1H2DDH1_9ACTN</name>
<reference evidence="2 3" key="1">
    <citation type="submission" date="2016-10" db="EMBL/GenBank/DDBJ databases">
        <authorList>
            <person name="de Groot N.N."/>
        </authorList>
    </citation>
    <scope>NUCLEOTIDE SEQUENCE [LARGE SCALE GENOMIC DNA]</scope>
    <source>
        <strain evidence="2 3">DSM 43941</strain>
    </source>
</reference>
<dbReference type="Gene3D" id="3.40.50.10320">
    <property type="entry name" value="LmbE-like"/>
    <property type="match status" value="1"/>
</dbReference>
<evidence type="ECO:0000256" key="1">
    <source>
        <dbReference type="ARBA" id="ARBA00022833"/>
    </source>
</evidence>
<dbReference type="EMBL" id="LT629758">
    <property type="protein sequence ID" value="SDT80770.1"/>
    <property type="molecule type" value="Genomic_DNA"/>
</dbReference>
<dbReference type="SUPFAM" id="SSF102588">
    <property type="entry name" value="LmbE-like"/>
    <property type="match status" value="1"/>
</dbReference>
<dbReference type="AlphaFoldDB" id="A0A1H2DDH1"/>
<accession>A0A1H2DDH1</accession>
<dbReference type="GO" id="GO:0016137">
    <property type="term" value="P:glycoside metabolic process"/>
    <property type="evidence" value="ECO:0007669"/>
    <property type="project" value="UniProtKB-ARBA"/>
</dbReference>
<dbReference type="OrthoDB" id="116799at2"/>
<dbReference type="RefSeq" id="WP_092555926.1">
    <property type="nucleotide sequence ID" value="NZ_BOMJ01000104.1"/>
</dbReference>
<keyword evidence="1" id="KW-0862">Zinc</keyword>
<organism evidence="2 3">
    <name type="scientific">Actinoplanes derwentensis</name>
    <dbReference type="NCBI Taxonomy" id="113562"/>
    <lineage>
        <taxon>Bacteria</taxon>
        <taxon>Bacillati</taxon>
        <taxon>Actinomycetota</taxon>
        <taxon>Actinomycetes</taxon>
        <taxon>Micromonosporales</taxon>
        <taxon>Micromonosporaceae</taxon>
        <taxon>Actinoplanes</taxon>
    </lineage>
</organism>
<evidence type="ECO:0000313" key="2">
    <source>
        <dbReference type="EMBL" id="SDT80770.1"/>
    </source>
</evidence>
<keyword evidence="3" id="KW-1185">Reference proteome</keyword>
<dbReference type="InterPro" id="IPR003737">
    <property type="entry name" value="GlcNAc_PI_deacetylase-related"/>
</dbReference>
<dbReference type="Proteomes" id="UP000198688">
    <property type="component" value="Chromosome I"/>
</dbReference>